<evidence type="ECO:0000313" key="1">
    <source>
        <dbReference type="EMBL" id="EHK64344.1"/>
    </source>
</evidence>
<dbReference type="PATRIC" id="fig|477184.5.peg.3963"/>
<protein>
    <submittedName>
        <fullName evidence="1">Uncharacterized protein</fullName>
    </submittedName>
</protein>
<dbReference type="EMBL" id="AGUF01000064">
    <property type="protein sequence ID" value="EHK64344.1"/>
    <property type="molecule type" value="Genomic_DNA"/>
</dbReference>
<keyword evidence="2" id="KW-1185">Reference proteome</keyword>
<dbReference type="Proteomes" id="UP000003113">
    <property type="component" value="Unassembled WGS sequence"/>
</dbReference>
<sequence>MPDGFISRDLTISLRSEKYMIINLKDLLTLYRVHPDEQLESVILRGAQYVRAQDLAKALRKSAYFLEWADVLRLLQVCKLQETDVERGAFLNLCRSIRDGEPLDAYSLQDVRY</sequence>
<reference evidence="1 2" key="1">
    <citation type="journal article" date="2012" name="J. Bacteriol.">
        <title>Genome sequence of the highly efficient arsenite-oxidizing bacterium Achromobacter arsenitoxydans SY8.</title>
        <authorList>
            <person name="Li X."/>
            <person name="Hu Y."/>
            <person name="Gong J."/>
            <person name="Lin Y."/>
            <person name="Johnstone L."/>
            <person name="Rensing C."/>
            <person name="Wang G."/>
        </authorList>
    </citation>
    <scope>NUCLEOTIDE SEQUENCE [LARGE SCALE GENOMIC DNA]</scope>
    <source>
        <strain evidence="1 2">SY8</strain>
    </source>
</reference>
<evidence type="ECO:0000313" key="2">
    <source>
        <dbReference type="Proteomes" id="UP000003113"/>
    </source>
</evidence>
<organism evidence="1 2">
    <name type="scientific">Achromobacter arsenitoxydans SY8</name>
    <dbReference type="NCBI Taxonomy" id="477184"/>
    <lineage>
        <taxon>Bacteria</taxon>
        <taxon>Pseudomonadati</taxon>
        <taxon>Pseudomonadota</taxon>
        <taxon>Betaproteobacteria</taxon>
        <taxon>Burkholderiales</taxon>
        <taxon>Alcaligenaceae</taxon>
        <taxon>Achromobacter</taxon>
    </lineage>
</organism>
<gene>
    <name evidence="1" type="ORF">KYC_20179</name>
</gene>
<name>H0FB79_9BURK</name>
<accession>H0FB79</accession>
<comment type="caution">
    <text evidence="1">The sequence shown here is derived from an EMBL/GenBank/DDBJ whole genome shotgun (WGS) entry which is preliminary data.</text>
</comment>
<dbReference type="AlphaFoldDB" id="H0FB79"/>
<proteinExistence type="predicted"/>